<evidence type="ECO:0000313" key="2">
    <source>
        <dbReference type="EMBL" id="OIT28728.1"/>
    </source>
</evidence>
<feature type="compositionally biased region" description="Polar residues" evidence="1">
    <location>
        <begin position="216"/>
        <end position="248"/>
    </location>
</feature>
<dbReference type="STRING" id="49451.A0A314KHL3"/>
<dbReference type="Proteomes" id="UP000187609">
    <property type="component" value="Unassembled WGS sequence"/>
</dbReference>
<dbReference type="EMBL" id="MJEQ01001970">
    <property type="protein sequence ID" value="OIT28728.1"/>
    <property type="molecule type" value="Genomic_DNA"/>
</dbReference>
<accession>A0A314KHL3</accession>
<feature type="compositionally biased region" description="Acidic residues" evidence="1">
    <location>
        <begin position="187"/>
        <end position="215"/>
    </location>
</feature>
<evidence type="ECO:0000313" key="3">
    <source>
        <dbReference type="Proteomes" id="UP000187609"/>
    </source>
</evidence>
<reference evidence="2" key="1">
    <citation type="submission" date="2016-11" db="EMBL/GenBank/DDBJ databases">
        <title>The genome of Nicotiana attenuata.</title>
        <authorList>
            <person name="Xu S."/>
            <person name="Brockmoeller T."/>
            <person name="Gaquerel E."/>
            <person name="Navarro A."/>
            <person name="Kuhl H."/>
            <person name="Gase K."/>
            <person name="Ling Z."/>
            <person name="Zhou W."/>
            <person name="Kreitzer C."/>
            <person name="Stanke M."/>
            <person name="Tang H."/>
            <person name="Lyons E."/>
            <person name="Pandey P."/>
            <person name="Pandey S.P."/>
            <person name="Timmermann B."/>
            <person name="Baldwin I.T."/>
        </authorList>
    </citation>
    <scope>NUCLEOTIDE SEQUENCE [LARGE SCALE GENOMIC DNA]</scope>
    <source>
        <strain evidence="2">UT</strain>
    </source>
</reference>
<organism evidence="2 3">
    <name type="scientific">Nicotiana attenuata</name>
    <name type="common">Coyote tobacco</name>
    <dbReference type="NCBI Taxonomy" id="49451"/>
    <lineage>
        <taxon>Eukaryota</taxon>
        <taxon>Viridiplantae</taxon>
        <taxon>Streptophyta</taxon>
        <taxon>Embryophyta</taxon>
        <taxon>Tracheophyta</taxon>
        <taxon>Spermatophyta</taxon>
        <taxon>Magnoliopsida</taxon>
        <taxon>eudicotyledons</taxon>
        <taxon>Gunneridae</taxon>
        <taxon>Pentapetalae</taxon>
        <taxon>asterids</taxon>
        <taxon>lamiids</taxon>
        <taxon>Solanales</taxon>
        <taxon>Solanaceae</taxon>
        <taxon>Nicotianoideae</taxon>
        <taxon>Nicotianeae</taxon>
        <taxon>Nicotiana</taxon>
    </lineage>
</organism>
<comment type="caution">
    <text evidence="2">The sequence shown here is derived from an EMBL/GenBank/DDBJ whole genome shotgun (WGS) entry which is preliminary data.</text>
</comment>
<gene>
    <name evidence="2" type="ORF">A4A49_31276</name>
</gene>
<name>A0A314KHL3_NICAT</name>
<evidence type="ECO:0000256" key="1">
    <source>
        <dbReference type="SAM" id="MobiDB-lite"/>
    </source>
</evidence>
<dbReference type="AlphaFoldDB" id="A0A314KHL3"/>
<proteinExistence type="predicted"/>
<protein>
    <submittedName>
        <fullName evidence="2">Uncharacterized protein</fullName>
    </submittedName>
</protein>
<keyword evidence="3" id="KW-1185">Reference proteome</keyword>
<dbReference type="Gramene" id="OIT28728">
    <property type="protein sequence ID" value="OIT28728"/>
    <property type="gene ID" value="A4A49_31276"/>
</dbReference>
<feature type="region of interest" description="Disordered" evidence="1">
    <location>
        <begin position="187"/>
        <end position="300"/>
    </location>
</feature>
<sequence length="300" mass="32552">MILSCGRVVGNVNPVGEQWKEARDNRVKKNGNLAATGKEIIPLGHNHGQQVQGSGNVSQNKNTPVQVIASTIGNQQNNGKQMVPVDAGQQIQTANKFVALQVEEVSNEENQLAVVEAVDVQNTPIQKKLNPAAAGFTPKSTGVESSKRVNSCQDIPSQSLDTSVIPEQENLADRVNFAGGKLWNDQYEEESDEGEFLEGHEDVEEVQEKDPDVEEQSVNGKNSRVEIQSVDGGNNVNTTDNQLLQIEQHSNSPHPSNPENPSPAAMIEPIANTKDTGDTGDPGDHSSELQQQQLEKIRRC</sequence>